<evidence type="ECO:0000256" key="1">
    <source>
        <dbReference type="SAM" id="MobiDB-lite"/>
    </source>
</evidence>
<name>A0AA47MAP0_MERPO</name>
<accession>A0AA47MAP0</accession>
<feature type="compositionally biased region" description="Gly residues" evidence="1">
    <location>
        <begin position="151"/>
        <end position="161"/>
    </location>
</feature>
<organism evidence="2 3">
    <name type="scientific">Merluccius polli</name>
    <name type="common">Benguela hake</name>
    <name type="synonym">Merluccius cadenati</name>
    <dbReference type="NCBI Taxonomy" id="89951"/>
    <lineage>
        <taxon>Eukaryota</taxon>
        <taxon>Metazoa</taxon>
        <taxon>Chordata</taxon>
        <taxon>Craniata</taxon>
        <taxon>Vertebrata</taxon>
        <taxon>Euteleostomi</taxon>
        <taxon>Actinopterygii</taxon>
        <taxon>Neopterygii</taxon>
        <taxon>Teleostei</taxon>
        <taxon>Neoteleostei</taxon>
        <taxon>Acanthomorphata</taxon>
        <taxon>Zeiogadaria</taxon>
        <taxon>Gadariae</taxon>
        <taxon>Gadiformes</taxon>
        <taxon>Gadoidei</taxon>
        <taxon>Merlucciidae</taxon>
        <taxon>Merluccius</taxon>
    </lineage>
</organism>
<feature type="compositionally biased region" description="Basic and acidic residues" evidence="1">
    <location>
        <begin position="173"/>
        <end position="211"/>
    </location>
</feature>
<keyword evidence="3" id="KW-1185">Reference proteome</keyword>
<proteinExistence type="predicted"/>
<dbReference type="EMBL" id="JAOPHQ010005140">
    <property type="protein sequence ID" value="KAK0136592.1"/>
    <property type="molecule type" value="Genomic_DNA"/>
</dbReference>
<feature type="compositionally biased region" description="Basic and acidic residues" evidence="1">
    <location>
        <begin position="101"/>
        <end position="125"/>
    </location>
</feature>
<evidence type="ECO:0000313" key="3">
    <source>
        <dbReference type="Proteomes" id="UP001174136"/>
    </source>
</evidence>
<feature type="compositionally biased region" description="Basic and acidic residues" evidence="1">
    <location>
        <begin position="289"/>
        <end position="309"/>
    </location>
</feature>
<dbReference type="AlphaFoldDB" id="A0AA47MAP0"/>
<feature type="region of interest" description="Disordered" evidence="1">
    <location>
        <begin position="287"/>
        <end position="341"/>
    </location>
</feature>
<sequence>MWRRLVIQDKWDQHVHTDKGDTLWSRGKRRARALHLHCGFHGYWDAAVLMSGGDVGRPGREEVRGRRLEADTGERRLEAGGRHGREEVRGRRLEAGGWRPTQERGGRRLEADTGERRSGVQHEGDVWDSLEGSAGSGFEARGSMPFPTGGPEAGRGMGGAEAPGELPSDDAYSDLHYDPDWRSKLKASERFSDSPRPQEEHLPDSTGRSRGDYCMGEELVIKGGYRYIVAASPSFPPGPPSNMAQDEAREPYHLHPQHRVAGNSGYPDHQTTQTRSNALLLPEANQTLGKEDTAVQRESSHGDTGENHKVPAQPQPSQNVQEVAAGKRSKNTSKLKSPLLAYRNLERTREDIVERNKITLGRNTAKCGSYLKAHAPKQETDNMMKTSESNL</sequence>
<feature type="compositionally biased region" description="Basic and acidic residues" evidence="1">
    <location>
        <begin position="59"/>
        <end position="94"/>
    </location>
</feature>
<reference evidence="2" key="1">
    <citation type="journal article" date="2023" name="Front. Mar. Sci.">
        <title>A new Merluccius polli reference genome to investigate the effects of global change in West African waters.</title>
        <authorList>
            <person name="Mateo J.L."/>
            <person name="Blanco-Fernandez C."/>
            <person name="Garcia-Vazquez E."/>
            <person name="Machado-Schiaffino G."/>
        </authorList>
    </citation>
    <scope>NUCLEOTIDE SEQUENCE</scope>
    <source>
        <strain evidence="2">C29</strain>
        <tissue evidence="2">Fin</tissue>
    </source>
</reference>
<dbReference type="Proteomes" id="UP001174136">
    <property type="component" value="Unassembled WGS sequence"/>
</dbReference>
<protein>
    <submittedName>
        <fullName evidence="2">Uncharacterized protein</fullName>
    </submittedName>
</protein>
<evidence type="ECO:0000313" key="2">
    <source>
        <dbReference type="EMBL" id="KAK0136592.1"/>
    </source>
</evidence>
<gene>
    <name evidence="2" type="ORF">N1851_027259</name>
</gene>
<comment type="caution">
    <text evidence="2">The sequence shown here is derived from an EMBL/GenBank/DDBJ whole genome shotgun (WGS) entry which is preliminary data.</text>
</comment>
<feature type="region of interest" description="Disordered" evidence="1">
    <location>
        <begin position="59"/>
        <end position="212"/>
    </location>
</feature>